<reference evidence="3" key="3">
    <citation type="submission" date="2015-06" db="UniProtKB">
        <authorList>
            <consortium name="EnsemblMetazoa"/>
        </authorList>
    </citation>
    <scope>IDENTIFICATION</scope>
</reference>
<evidence type="ECO:0000313" key="4">
    <source>
        <dbReference type="Proteomes" id="UP000014760"/>
    </source>
</evidence>
<reference evidence="4" key="1">
    <citation type="submission" date="2012-12" db="EMBL/GenBank/DDBJ databases">
        <authorList>
            <person name="Hellsten U."/>
            <person name="Grimwood J."/>
            <person name="Chapman J.A."/>
            <person name="Shapiro H."/>
            <person name="Aerts A."/>
            <person name="Otillar R.P."/>
            <person name="Terry A.Y."/>
            <person name="Boore J.L."/>
            <person name="Simakov O."/>
            <person name="Marletaz F."/>
            <person name="Cho S.-J."/>
            <person name="Edsinger-Gonzales E."/>
            <person name="Havlak P."/>
            <person name="Kuo D.-H."/>
            <person name="Larsson T."/>
            <person name="Lv J."/>
            <person name="Arendt D."/>
            <person name="Savage R."/>
            <person name="Osoegawa K."/>
            <person name="de Jong P."/>
            <person name="Lindberg D.R."/>
            <person name="Seaver E.C."/>
            <person name="Weisblat D.A."/>
            <person name="Putnam N.H."/>
            <person name="Grigoriev I.V."/>
            <person name="Rokhsar D.S."/>
        </authorList>
    </citation>
    <scope>NUCLEOTIDE SEQUENCE</scope>
    <source>
        <strain evidence="4">I ESC-2004</strain>
    </source>
</reference>
<accession>R7UBV5</accession>
<evidence type="ECO:0000313" key="3">
    <source>
        <dbReference type="EnsemblMetazoa" id="CapteP209551"/>
    </source>
</evidence>
<name>R7UBV5_CAPTE</name>
<organism evidence="2">
    <name type="scientific">Capitella teleta</name>
    <name type="common">Polychaete worm</name>
    <dbReference type="NCBI Taxonomy" id="283909"/>
    <lineage>
        <taxon>Eukaryota</taxon>
        <taxon>Metazoa</taxon>
        <taxon>Spiralia</taxon>
        <taxon>Lophotrochozoa</taxon>
        <taxon>Annelida</taxon>
        <taxon>Polychaeta</taxon>
        <taxon>Sedentaria</taxon>
        <taxon>Scolecida</taxon>
        <taxon>Capitellidae</taxon>
        <taxon>Capitella</taxon>
    </lineage>
</organism>
<dbReference type="EnsemblMetazoa" id="CapteT209551">
    <property type="protein sequence ID" value="CapteP209551"/>
    <property type="gene ID" value="CapteG209551"/>
</dbReference>
<evidence type="ECO:0000256" key="1">
    <source>
        <dbReference type="SAM" id="MobiDB-lite"/>
    </source>
</evidence>
<evidence type="ECO:0000313" key="2">
    <source>
        <dbReference type="EMBL" id="ELU03855.1"/>
    </source>
</evidence>
<feature type="non-terminal residue" evidence="2">
    <location>
        <position position="1"/>
    </location>
</feature>
<dbReference type="EMBL" id="AMQN01008323">
    <property type="status" value="NOT_ANNOTATED_CDS"/>
    <property type="molecule type" value="Genomic_DNA"/>
</dbReference>
<protein>
    <submittedName>
        <fullName evidence="2 3">Uncharacterized protein</fullName>
    </submittedName>
</protein>
<gene>
    <name evidence="2" type="ORF">CAPTEDRAFT_209551</name>
</gene>
<sequence length="166" mass="18757">CPQDVRRVDARAVRLKKVISINGEQVDAATLQDINIHDFSVFEQEQFITRKFMSTIRRKESKPAVCGRPCSDLQSRSSFKDVALNVMRADSVLKAMRHYTHRSDTEESETEDEESSSTPRGHTAERKSGAGGVSSQQIKITEIETTKYIHVRQNGTAVRVFRETSV</sequence>
<dbReference type="EMBL" id="KB302824">
    <property type="protein sequence ID" value="ELU03855.1"/>
    <property type="molecule type" value="Genomic_DNA"/>
</dbReference>
<feature type="compositionally biased region" description="Acidic residues" evidence="1">
    <location>
        <begin position="106"/>
        <end position="115"/>
    </location>
</feature>
<dbReference type="AlphaFoldDB" id="R7UBV5"/>
<feature type="region of interest" description="Disordered" evidence="1">
    <location>
        <begin position="99"/>
        <end position="137"/>
    </location>
</feature>
<dbReference type="Proteomes" id="UP000014760">
    <property type="component" value="Unassembled WGS sequence"/>
</dbReference>
<proteinExistence type="predicted"/>
<reference evidence="2 4" key="2">
    <citation type="journal article" date="2013" name="Nature">
        <title>Insights into bilaterian evolution from three spiralian genomes.</title>
        <authorList>
            <person name="Simakov O."/>
            <person name="Marletaz F."/>
            <person name="Cho S.J."/>
            <person name="Edsinger-Gonzales E."/>
            <person name="Havlak P."/>
            <person name="Hellsten U."/>
            <person name="Kuo D.H."/>
            <person name="Larsson T."/>
            <person name="Lv J."/>
            <person name="Arendt D."/>
            <person name="Savage R."/>
            <person name="Osoegawa K."/>
            <person name="de Jong P."/>
            <person name="Grimwood J."/>
            <person name="Chapman J.A."/>
            <person name="Shapiro H."/>
            <person name="Aerts A."/>
            <person name="Otillar R.P."/>
            <person name="Terry A.Y."/>
            <person name="Boore J.L."/>
            <person name="Grigoriev I.V."/>
            <person name="Lindberg D.R."/>
            <person name="Seaver E.C."/>
            <person name="Weisblat D.A."/>
            <person name="Putnam N.H."/>
            <person name="Rokhsar D.S."/>
        </authorList>
    </citation>
    <scope>NUCLEOTIDE SEQUENCE</scope>
    <source>
        <strain evidence="2 4">I ESC-2004</strain>
    </source>
</reference>
<dbReference type="HOGENOM" id="CLU_1606751_0_0_1"/>
<keyword evidence="4" id="KW-1185">Reference proteome</keyword>